<dbReference type="RefSeq" id="WP_216339415.1">
    <property type="nucleotide sequence ID" value="NZ_JAHLEM010000012.1"/>
</dbReference>
<dbReference type="CDD" id="cd08513">
    <property type="entry name" value="PBP2_thermophilic_Hb8_like"/>
    <property type="match status" value="1"/>
</dbReference>
<comment type="caution">
    <text evidence="2">The sequence shown here is derived from an EMBL/GenBank/DDBJ whole genome shotgun (WGS) entry which is preliminary data.</text>
</comment>
<gene>
    <name evidence="2" type="ORF">KN815_01615</name>
</gene>
<accession>A0ABS6C7I3</accession>
<evidence type="ECO:0000259" key="1">
    <source>
        <dbReference type="Pfam" id="PF00496"/>
    </source>
</evidence>
<dbReference type="PANTHER" id="PTHR30290:SF65">
    <property type="entry name" value="MONOACYL PHOSPHATIDYLINOSITOL TETRAMANNOSIDE-BINDING PROTEIN LPQW-RELATED"/>
    <property type="match status" value="1"/>
</dbReference>
<evidence type="ECO:0000313" key="3">
    <source>
        <dbReference type="Proteomes" id="UP000720508"/>
    </source>
</evidence>
<dbReference type="EMBL" id="JAHLEM010000012">
    <property type="protein sequence ID" value="MBU3862848.1"/>
    <property type="molecule type" value="Genomic_DNA"/>
</dbReference>
<organism evidence="2 3">
    <name type="scientific">Streptomyces niphimycinicus</name>
    <dbReference type="NCBI Taxonomy" id="2842201"/>
    <lineage>
        <taxon>Bacteria</taxon>
        <taxon>Bacillati</taxon>
        <taxon>Actinomycetota</taxon>
        <taxon>Actinomycetes</taxon>
        <taxon>Kitasatosporales</taxon>
        <taxon>Streptomycetaceae</taxon>
        <taxon>Streptomyces</taxon>
    </lineage>
</organism>
<evidence type="ECO:0000313" key="2">
    <source>
        <dbReference type="EMBL" id="MBU3862848.1"/>
    </source>
</evidence>
<dbReference type="Pfam" id="PF00496">
    <property type="entry name" value="SBP_bac_5"/>
    <property type="match status" value="1"/>
</dbReference>
<keyword evidence="3" id="KW-1185">Reference proteome</keyword>
<dbReference type="InterPro" id="IPR039424">
    <property type="entry name" value="SBP_5"/>
</dbReference>
<sequence>MGQHENGRTRTLVGTRRATAAAALSVGAVLAGCTSSGVGQAGATQNPVVPVKEGGSLVIGAEQEPDCADWISVCSGSIWGDYLMRTTTIPKVFDTRRSGDAWVPVASPLMADEPTTTTSGPQRITYRISPDAVWSDGEPITSADLKYTALQIRDGKDVLDKTGYDKISKIETPDAKTAVVTLRETYGGWRTLFSSIYGVLPEHLLKGKNRNAIMKDGYSFSGGPWKIQSWKKGTSVTLIPNARYWGPKPKLDKVTFQFTTDTAAAFQAFKSGQLDALFPTPQLDVVEQLNQTAGGTRRQIDAETGNLEAIWMNNEKFPFDSVDVRRAVAYAIDRTAIVKKLYGSLGVGKPAQSFLTPVLSSYAGTDFSHYTRDLKAVDKAMRGDGWAKGSDGIWAKGGRRAEFTIVSLAGNKRRELTEQILQTQLEQAGFRMTIKNTTPANLFGKQAPAGTFQMGLWTLIDTFPDPTQSNSFSSTSIPTEANGRSGLNFVRARIDGLDPLLATVDRETDPRKRVKASRQADKIIADQVPAIPISTVPNILLWNDRVGGPLSNNPSEGPWWNLAKWGVAK</sequence>
<feature type="domain" description="Solute-binding protein family 5" evidence="1">
    <location>
        <begin position="107"/>
        <end position="470"/>
    </location>
</feature>
<protein>
    <submittedName>
        <fullName evidence="2">Peptide ABC transporter substrate-binding protein</fullName>
    </submittedName>
</protein>
<dbReference type="PANTHER" id="PTHR30290">
    <property type="entry name" value="PERIPLASMIC BINDING COMPONENT OF ABC TRANSPORTER"/>
    <property type="match status" value="1"/>
</dbReference>
<reference evidence="2 3" key="1">
    <citation type="submission" date="2021-06" db="EMBL/GenBank/DDBJ databases">
        <authorList>
            <person name="Pan X."/>
        </authorList>
    </citation>
    <scope>NUCLEOTIDE SEQUENCE [LARGE SCALE GENOMIC DNA]</scope>
    <source>
        <strain evidence="2 3">4503</strain>
    </source>
</reference>
<dbReference type="InterPro" id="IPR000914">
    <property type="entry name" value="SBP_5_dom"/>
</dbReference>
<dbReference type="Proteomes" id="UP000720508">
    <property type="component" value="Unassembled WGS sequence"/>
</dbReference>
<proteinExistence type="predicted"/>
<name>A0ABS6C7I3_9ACTN</name>